<comment type="caution">
    <text evidence="3">The sequence shown here is derived from an EMBL/GenBank/DDBJ whole genome shotgun (WGS) entry which is preliminary data.</text>
</comment>
<dbReference type="AlphaFoldDB" id="A0A3A1YZE0"/>
<organism evidence="3 4">
    <name type="scientific">Neopusillimonas maritima</name>
    <dbReference type="NCBI Taxonomy" id="2026239"/>
    <lineage>
        <taxon>Bacteria</taxon>
        <taxon>Pseudomonadati</taxon>
        <taxon>Pseudomonadota</taxon>
        <taxon>Betaproteobacteria</taxon>
        <taxon>Burkholderiales</taxon>
        <taxon>Alcaligenaceae</taxon>
        <taxon>Neopusillimonas</taxon>
    </lineage>
</organism>
<dbReference type="PANTHER" id="PTHR43476:SF5">
    <property type="entry name" value="FAD-DEPENDENT MONOOXYGENASE"/>
    <property type="match status" value="1"/>
</dbReference>
<dbReference type="PRINTS" id="PR00420">
    <property type="entry name" value="RNGMNOXGNASE"/>
</dbReference>
<keyword evidence="1" id="KW-0560">Oxidoreductase</keyword>
<dbReference type="InterPro" id="IPR002938">
    <property type="entry name" value="FAD-bd"/>
</dbReference>
<dbReference type="Proteomes" id="UP000266206">
    <property type="component" value="Unassembled WGS sequence"/>
</dbReference>
<dbReference type="Gene3D" id="3.50.50.60">
    <property type="entry name" value="FAD/NAD(P)-binding domain"/>
    <property type="match status" value="1"/>
</dbReference>
<gene>
    <name evidence="3" type="ORF">CJP73_05665</name>
</gene>
<dbReference type="InterPro" id="IPR050631">
    <property type="entry name" value="PheA/TfdB_FAD_monoxygenase"/>
</dbReference>
<dbReference type="Gene3D" id="3.30.70.2450">
    <property type="match status" value="1"/>
</dbReference>
<evidence type="ECO:0000313" key="4">
    <source>
        <dbReference type="Proteomes" id="UP000266206"/>
    </source>
</evidence>
<evidence type="ECO:0000313" key="3">
    <source>
        <dbReference type="EMBL" id="RIY41467.1"/>
    </source>
</evidence>
<dbReference type="GO" id="GO:0071949">
    <property type="term" value="F:FAD binding"/>
    <property type="evidence" value="ECO:0007669"/>
    <property type="project" value="InterPro"/>
</dbReference>
<dbReference type="EMBL" id="NQYH01000003">
    <property type="protein sequence ID" value="RIY41467.1"/>
    <property type="molecule type" value="Genomic_DNA"/>
</dbReference>
<reference evidence="3 4" key="1">
    <citation type="submission" date="2017-08" db="EMBL/GenBank/DDBJ databases">
        <title>Pusillimonas indicus sp. nov., a member of the family Alcaligenaceae isolated from surface seawater.</title>
        <authorList>
            <person name="Li J."/>
        </authorList>
    </citation>
    <scope>NUCLEOTIDE SEQUENCE [LARGE SCALE GENOMIC DNA]</scope>
    <source>
        <strain evidence="3 4">L52-1-41</strain>
    </source>
</reference>
<evidence type="ECO:0000259" key="2">
    <source>
        <dbReference type="Pfam" id="PF01494"/>
    </source>
</evidence>
<dbReference type="Pfam" id="PF01494">
    <property type="entry name" value="FAD_binding_3"/>
    <property type="match status" value="1"/>
</dbReference>
<dbReference type="PANTHER" id="PTHR43476">
    <property type="entry name" value="3-(3-HYDROXY-PHENYL)PROPIONATE/3-HYDROXYCINNAMIC ACID HYDROXYLASE"/>
    <property type="match status" value="1"/>
</dbReference>
<accession>A0A3A1YZE0</accession>
<name>A0A3A1YZE0_9BURK</name>
<evidence type="ECO:0000256" key="1">
    <source>
        <dbReference type="ARBA" id="ARBA00023002"/>
    </source>
</evidence>
<sequence length="438" mass="48903">MLIFEQIIEIIIGRFGDTATALSFATLPDPIFTDKQLMDNNPVIVSGGGPVGLVAALSLAEKGINVVVLETCTDIPTDLRAGTFHPPTVEMLDTLSIGQDLLQLGIKVPEWQIRDRKKGLVAQFDLGRIADETPYPFRLHCEQHKVSRLAYQALQKFSNAQVLFGHECVGFTQDKEGVTVQIKSGDTTQEVRASYLIGADGAHSIVRKTAGIEFEGFTWPERFLVFATTFDLKSVGFTGNAYIADPDEWAAIFVQPHNGPPGIYRIAFPIQPDQDEETVLSDDYVQSRIQGFLSPDRTYDIPYRSIYRVHQRVAKTFRQGRAMLAGDAAHVNNPLGGMGLNSGIHDAMNLADKLAKVLQENAGDDLLDLYDRQRRITNVEYVQAITIRNKKMLEERDPEIRAQRLEEMRETAADPEKHRAFLMNSSMINSVRRAAQIE</sequence>
<dbReference type="InterPro" id="IPR036188">
    <property type="entry name" value="FAD/NAD-bd_sf"/>
</dbReference>
<protein>
    <recommendedName>
        <fullName evidence="2">FAD-binding domain-containing protein</fullName>
    </recommendedName>
</protein>
<feature type="domain" description="FAD-binding" evidence="2">
    <location>
        <begin position="42"/>
        <end position="376"/>
    </location>
</feature>
<dbReference type="GO" id="GO:0016491">
    <property type="term" value="F:oxidoreductase activity"/>
    <property type="evidence" value="ECO:0007669"/>
    <property type="project" value="UniProtKB-KW"/>
</dbReference>
<proteinExistence type="predicted"/>
<dbReference type="SUPFAM" id="SSF51905">
    <property type="entry name" value="FAD/NAD(P)-binding domain"/>
    <property type="match status" value="1"/>
</dbReference>